<reference evidence="1 2" key="1">
    <citation type="submission" date="2015-01" db="EMBL/GenBank/DDBJ databases">
        <title>Evolution of Trichinella species and genotypes.</title>
        <authorList>
            <person name="Korhonen P.K."/>
            <person name="Edoardo P."/>
            <person name="Giuseppe L.R."/>
            <person name="Gasser R.B."/>
        </authorList>
    </citation>
    <scope>NUCLEOTIDE SEQUENCE [LARGE SCALE GENOMIC DNA]</scope>
    <source>
        <strain evidence="1">ISS120</strain>
    </source>
</reference>
<dbReference type="OMA" id="FIGNCEH"/>
<name>A0A0V1CG52_TRIBR</name>
<keyword evidence="2" id="KW-1185">Reference proteome</keyword>
<protein>
    <submittedName>
        <fullName evidence="1">Uncharacterized protein</fullName>
    </submittedName>
</protein>
<evidence type="ECO:0000313" key="1">
    <source>
        <dbReference type="EMBL" id="KRY48104.1"/>
    </source>
</evidence>
<sequence>MLNFFRRFLPVLCIRTSLLHDYMRGDDNNFEGKHCNEPLPGVGSFISSTALLAHSSLNGEGPVSIAIKQQSVSIVFIGNCEHGPSKMRYSKLLRPHNNERAHVHPYYCTELLIFKSKSAYGGFTFLSLRCLEE</sequence>
<accession>A0A0V1CG52</accession>
<proteinExistence type="predicted"/>
<organism evidence="1 2">
    <name type="scientific">Trichinella britovi</name>
    <name type="common">Parasitic roundworm</name>
    <dbReference type="NCBI Taxonomy" id="45882"/>
    <lineage>
        <taxon>Eukaryota</taxon>
        <taxon>Metazoa</taxon>
        <taxon>Ecdysozoa</taxon>
        <taxon>Nematoda</taxon>
        <taxon>Enoplea</taxon>
        <taxon>Dorylaimia</taxon>
        <taxon>Trichinellida</taxon>
        <taxon>Trichinellidae</taxon>
        <taxon>Trichinella</taxon>
    </lineage>
</organism>
<gene>
    <name evidence="1" type="ORF">T03_10461</name>
</gene>
<dbReference type="EMBL" id="JYDI01000218">
    <property type="protein sequence ID" value="KRY48104.1"/>
    <property type="molecule type" value="Genomic_DNA"/>
</dbReference>
<comment type="caution">
    <text evidence="1">The sequence shown here is derived from an EMBL/GenBank/DDBJ whole genome shotgun (WGS) entry which is preliminary data.</text>
</comment>
<dbReference type="Proteomes" id="UP000054653">
    <property type="component" value="Unassembled WGS sequence"/>
</dbReference>
<dbReference type="OrthoDB" id="5918026at2759"/>
<dbReference type="AlphaFoldDB" id="A0A0V1CG52"/>
<evidence type="ECO:0000313" key="2">
    <source>
        <dbReference type="Proteomes" id="UP000054653"/>
    </source>
</evidence>